<dbReference type="Pfam" id="PF08718">
    <property type="entry name" value="GLTP"/>
    <property type="match status" value="1"/>
</dbReference>
<name>A0A6I9RR39_ELAGV</name>
<keyword evidence="3" id="KW-1185">Reference proteome</keyword>
<dbReference type="Proteomes" id="UP000504607">
    <property type="component" value="Chromosome 9"/>
</dbReference>
<dbReference type="GeneID" id="105051731"/>
<dbReference type="InterPro" id="IPR036497">
    <property type="entry name" value="GLTP_sf"/>
</dbReference>
<evidence type="ECO:0000313" key="5">
    <source>
        <dbReference type="RefSeq" id="XP_010930619.1"/>
    </source>
</evidence>
<dbReference type="GO" id="GO:0016020">
    <property type="term" value="C:membrane"/>
    <property type="evidence" value="ECO:0007669"/>
    <property type="project" value="TreeGrafter"/>
</dbReference>
<dbReference type="PANTHER" id="PTHR10219:SF34">
    <property type="entry name" value="GLYCOLIPID TRANSFER PROTEIN 3"/>
    <property type="match status" value="1"/>
</dbReference>
<dbReference type="PANTHER" id="PTHR10219">
    <property type="entry name" value="GLYCOLIPID TRANSFER PROTEIN-RELATED"/>
    <property type="match status" value="1"/>
</dbReference>
<evidence type="ECO:0000259" key="2">
    <source>
        <dbReference type="Pfam" id="PF08718"/>
    </source>
</evidence>
<proteinExistence type="predicted"/>
<dbReference type="GO" id="GO:0005829">
    <property type="term" value="C:cytosol"/>
    <property type="evidence" value="ECO:0007669"/>
    <property type="project" value="TreeGrafter"/>
</dbReference>
<feature type="region of interest" description="Disordered" evidence="1">
    <location>
        <begin position="1"/>
        <end position="33"/>
    </location>
</feature>
<dbReference type="OrthoDB" id="205255at2759"/>
<evidence type="ECO:0000313" key="4">
    <source>
        <dbReference type="RefSeq" id="XP_010911232.1"/>
    </source>
</evidence>
<organism evidence="3 5">
    <name type="scientific">Elaeis guineensis var. tenera</name>
    <name type="common">Oil palm</name>
    <dbReference type="NCBI Taxonomy" id="51953"/>
    <lineage>
        <taxon>Eukaryota</taxon>
        <taxon>Viridiplantae</taxon>
        <taxon>Streptophyta</taxon>
        <taxon>Embryophyta</taxon>
        <taxon>Tracheophyta</taxon>
        <taxon>Spermatophyta</taxon>
        <taxon>Magnoliopsida</taxon>
        <taxon>Liliopsida</taxon>
        <taxon>Arecaceae</taxon>
        <taxon>Arecoideae</taxon>
        <taxon>Cocoseae</taxon>
        <taxon>Elaeidinae</taxon>
        <taxon>Elaeis</taxon>
    </lineage>
</organism>
<gene>
    <name evidence="5" type="primary">LOC105051731</name>
    <name evidence="4" type="synonym">LOC105037240</name>
</gene>
<dbReference type="GO" id="GO:1902388">
    <property type="term" value="F:ceramide 1-phosphate transfer activity"/>
    <property type="evidence" value="ECO:0007669"/>
    <property type="project" value="TreeGrafter"/>
</dbReference>
<evidence type="ECO:0000313" key="3">
    <source>
        <dbReference type="Proteomes" id="UP000504607"/>
    </source>
</evidence>
<sequence length="241" mass="27821">MYQKAKVKERESKIEGEGMKKEEDEPFKKKKEGDEKKGWSEIRLAVEELSLVKHDKVVSTLAFLSVSNLLLQVLDKIGPTMAVLRQDVQRNIERLQELYVSDPSRYSSLAEILKKEVSEGTTRKPESHARAMLWLTRSMDFSIAVLDRLEKNSELNLVQVVEDAYKDTLKPWHGWISSAAYKVALKLIPERKIFISILMGKGQDYNMLKADIQNLVLMLQSLLNESHALFRKFRLDRLKST</sequence>
<dbReference type="GO" id="GO:1902387">
    <property type="term" value="F:ceramide 1-phosphate binding"/>
    <property type="evidence" value="ECO:0007669"/>
    <property type="project" value="TreeGrafter"/>
</dbReference>
<dbReference type="RefSeq" id="XP_010911232.1">
    <property type="nucleotide sequence ID" value="XM_010912930.3"/>
</dbReference>
<evidence type="ECO:0000256" key="1">
    <source>
        <dbReference type="SAM" id="MobiDB-lite"/>
    </source>
</evidence>
<feature type="domain" description="Glycolipid transfer protein" evidence="2">
    <location>
        <begin position="58"/>
        <end position="198"/>
    </location>
</feature>
<protein>
    <submittedName>
        <fullName evidence="4 5">Glycolipid transfer protein 3</fullName>
    </submittedName>
</protein>
<accession>A0A6I9RR39</accession>
<dbReference type="SUPFAM" id="SSF110004">
    <property type="entry name" value="Glycolipid transfer protein, GLTP"/>
    <property type="match status" value="1"/>
</dbReference>
<dbReference type="AlphaFoldDB" id="A0A6I9RR39"/>
<dbReference type="RefSeq" id="XP_010930619.1">
    <property type="nucleotide sequence ID" value="XM_010932317.1"/>
</dbReference>
<reference evidence="4 5" key="1">
    <citation type="submission" date="2025-04" db="UniProtKB">
        <authorList>
            <consortium name="RefSeq"/>
        </authorList>
    </citation>
    <scope>IDENTIFICATION</scope>
</reference>
<dbReference type="RefSeq" id="XP_073099781.1">
    <property type="nucleotide sequence ID" value="XM_073243680.1"/>
</dbReference>
<dbReference type="Gene3D" id="1.10.3520.10">
    <property type="entry name" value="Glycolipid transfer protein"/>
    <property type="match status" value="1"/>
</dbReference>
<dbReference type="InterPro" id="IPR014830">
    <property type="entry name" value="Glycolipid_transfer_prot_dom"/>
</dbReference>